<dbReference type="STRING" id="556267.HWAG_00309"/>
<keyword evidence="1" id="KW-1133">Transmembrane helix</keyword>
<gene>
    <name evidence="3" type="ORF">BCM31_00080</name>
</gene>
<evidence type="ECO:0000256" key="2">
    <source>
        <dbReference type="SAM" id="SignalP"/>
    </source>
</evidence>
<keyword evidence="4" id="KW-1185">Reference proteome</keyword>
<evidence type="ECO:0008006" key="5">
    <source>
        <dbReference type="Google" id="ProtNLM"/>
    </source>
</evidence>
<keyword evidence="1" id="KW-0812">Transmembrane</keyword>
<feature type="transmembrane region" description="Helical" evidence="1">
    <location>
        <begin position="56"/>
        <end position="76"/>
    </location>
</feature>
<proteinExistence type="predicted"/>
<sequence>MKAIVLFVLFFCIFAFGADNATSSKEILDLLQEQKLESSNEFPFQMGQSPLEGISGFQYFGVILILLGLLAFLWVVKNRLNSPKAKIRTNPLKFFSKEVKEGENQIEIQSVTTLGVQSKLVVFEAYNKRYLVILNPNDTTLIDSYEIKSAFKDMLEQENNAK</sequence>
<comment type="caution">
    <text evidence="3">The sequence shown here is derived from an EMBL/GenBank/DDBJ whole genome shotgun (WGS) entry which is preliminary data.</text>
</comment>
<organism evidence="3 4">
    <name type="scientific">Helicobacter winghamensis</name>
    <dbReference type="NCBI Taxonomy" id="157268"/>
    <lineage>
        <taxon>Bacteria</taxon>
        <taxon>Pseudomonadati</taxon>
        <taxon>Campylobacterota</taxon>
        <taxon>Epsilonproteobacteria</taxon>
        <taxon>Campylobacterales</taxon>
        <taxon>Helicobacteraceae</taxon>
        <taxon>Helicobacter</taxon>
    </lineage>
</organism>
<dbReference type="Proteomes" id="UP000233350">
    <property type="component" value="Unassembled WGS sequence"/>
</dbReference>
<keyword evidence="1" id="KW-0472">Membrane</keyword>
<dbReference type="EMBL" id="MBPK01000044">
    <property type="protein sequence ID" value="PKT80082.1"/>
    <property type="molecule type" value="Genomic_DNA"/>
</dbReference>
<evidence type="ECO:0000313" key="4">
    <source>
        <dbReference type="Proteomes" id="UP000233350"/>
    </source>
</evidence>
<protein>
    <recommendedName>
        <fullName evidence="5">Flagellar protein</fullName>
    </recommendedName>
</protein>
<reference evidence="3 4" key="1">
    <citation type="submission" date="2016-07" db="EMBL/GenBank/DDBJ databases">
        <title>Detection of Helicobacter winghamensis from caecal content of red fox (Vulpes vulpes).</title>
        <authorList>
            <person name="Zanoni R.G."/>
            <person name="Florio D."/>
            <person name="Caffara M."/>
            <person name="Renzi M."/>
            <person name="Parisi A."/>
            <person name="Pasquali F."/>
            <person name="Manfreda G."/>
        </authorList>
    </citation>
    <scope>NUCLEOTIDE SEQUENCE [LARGE SCALE GENOMIC DNA]</scope>
    <source>
        <strain evidence="3 4">295_13</strain>
    </source>
</reference>
<name>A0A2N3PHN6_9HELI</name>
<evidence type="ECO:0000256" key="1">
    <source>
        <dbReference type="SAM" id="Phobius"/>
    </source>
</evidence>
<evidence type="ECO:0000313" key="3">
    <source>
        <dbReference type="EMBL" id="PKT80082.1"/>
    </source>
</evidence>
<feature type="chain" id="PRO_5014613132" description="Flagellar protein" evidence="2">
    <location>
        <begin position="18"/>
        <end position="162"/>
    </location>
</feature>
<dbReference type="AlphaFoldDB" id="A0A2N3PHN6"/>
<accession>A0A2N3PHN6</accession>
<keyword evidence="2" id="KW-0732">Signal</keyword>
<dbReference type="GeneID" id="97289385"/>
<dbReference type="OrthoDB" id="5325355at2"/>
<dbReference type="RefSeq" id="WP_006802001.1">
    <property type="nucleotide sequence ID" value="NZ_CABKOI010000021.1"/>
</dbReference>
<feature type="signal peptide" evidence="2">
    <location>
        <begin position="1"/>
        <end position="17"/>
    </location>
</feature>